<dbReference type="Proteomes" id="UP000473699">
    <property type="component" value="Unassembled WGS sequence"/>
</dbReference>
<dbReference type="GeneID" id="90986657"/>
<organism evidence="1 2">
    <name type="scientific">Pyramidobacter porci</name>
    <dbReference type="NCBI Taxonomy" id="2605789"/>
    <lineage>
        <taxon>Bacteria</taxon>
        <taxon>Thermotogati</taxon>
        <taxon>Synergistota</taxon>
        <taxon>Synergistia</taxon>
        <taxon>Synergistales</taxon>
        <taxon>Dethiosulfovibrionaceae</taxon>
        <taxon>Pyramidobacter</taxon>
    </lineage>
</organism>
<evidence type="ECO:0000313" key="1">
    <source>
        <dbReference type="EMBL" id="MST54589.1"/>
    </source>
</evidence>
<protein>
    <recommendedName>
        <fullName evidence="3">Single-stranded DNA-binding protein</fullName>
    </recommendedName>
</protein>
<keyword evidence="2" id="KW-1185">Reference proteome</keyword>
<proteinExistence type="predicted"/>
<evidence type="ECO:0000313" key="2">
    <source>
        <dbReference type="Proteomes" id="UP000473699"/>
    </source>
</evidence>
<gene>
    <name evidence="1" type="ORF">FYJ74_00760</name>
</gene>
<evidence type="ECO:0008006" key="3">
    <source>
        <dbReference type="Google" id="ProtNLM"/>
    </source>
</evidence>
<sequence>MSKLVNDVYLSGVVHFLKGESYGESRLGKYFEFSLKRQYSDTDGCDRVDYLRMRVFDPAIQEWIVKQEEGAPVWIAGELRSSLGSGRIYVMVSKIQALNQL</sequence>
<dbReference type="AlphaFoldDB" id="A0A6L5Y8G9"/>
<reference evidence="1 2" key="1">
    <citation type="submission" date="2019-08" db="EMBL/GenBank/DDBJ databases">
        <title>In-depth cultivation of the pig gut microbiome towards novel bacterial diversity and tailored functional studies.</title>
        <authorList>
            <person name="Wylensek D."/>
            <person name="Hitch T.C.A."/>
            <person name="Clavel T."/>
        </authorList>
    </citation>
    <scope>NUCLEOTIDE SEQUENCE [LARGE SCALE GENOMIC DNA]</scope>
    <source>
        <strain evidence="1 2">SM-530-WT-4B</strain>
    </source>
</reference>
<name>A0A6L5Y8G9_9BACT</name>
<comment type="caution">
    <text evidence="1">The sequence shown here is derived from an EMBL/GenBank/DDBJ whole genome shotgun (WGS) entry which is preliminary data.</text>
</comment>
<dbReference type="EMBL" id="VUNH01000001">
    <property type="protein sequence ID" value="MST54589.1"/>
    <property type="molecule type" value="Genomic_DNA"/>
</dbReference>
<dbReference type="RefSeq" id="WP_009164346.1">
    <property type="nucleotide sequence ID" value="NZ_JAXDZJ010000085.1"/>
</dbReference>
<accession>A0A6L5Y8G9</accession>